<gene>
    <name evidence="2" type="ORF">ASZ90_002883</name>
</gene>
<reference evidence="2" key="1">
    <citation type="journal article" date="2015" name="Proc. Natl. Acad. Sci. U.S.A.">
        <title>Networks of energetic and metabolic interactions define dynamics in microbial communities.</title>
        <authorList>
            <person name="Embree M."/>
            <person name="Liu J.K."/>
            <person name="Al-Bassam M.M."/>
            <person name="Zengler K."/>
        </authorList>
    </citation>
    <scope>NUCLEOTIDE SEQUENCE</scope>
</reference>
<dbReference type="Pfam" id="PF13302">
    <property type="entry name" value="Acetyltransf_3"/>
    <property type="match status" value="1"/>
</dbReference>
<organism evidence="2">
    <name type="scientific">hydrocarbon metagenome</name>
    <dbReference type="NCBI Taxonomy" id="938273"/>
    <lineage>
        <taxon>unclassified sequences</taxon>
        <taxon>metagenomes</taxon>
        <taxon>ecological metagenomes</taxon>
    </lineage>
</organism>
<accession>A0A0W8G2A4</accession>
<comment type="caution">
    <text evidence="2">The sequence shown here is derived from an EMBL/GenBank/DDBJ whole genome shotgun (WGS) entry which is preliminary data.</text>
</comment>
<dbReference type="CDD" id="cd02518">
    <property type="entry name" value="GT2_SpsF"/>
    <property type="match status" value="1"/>
</dbReference>
<proteinExistence type="predicted"/>
<dbReference type="SUPFAM" id="SSF55729">
    <property type="entry name" value="Acyl-CoA N-acyltransferases (Nat)"/>
    <property type="match status" value="1"/>
</dbReference>
<dbReference type="InterPro" id="IPR000182">
    <property type="entry name" value="GNAT_dom"/>
</dbReference>
<dbReference type="InterPro" id="IPR016181">
    <property type="entry name" value="Acyl_CoA_acyltransferase"/>
</dbReference>
<evidence type="ECO:0000313" key="2">
    <source>
        <dbReference type="EMBL" id="KUG27290.1"/>
    </source>
</evidence>
<dbReference type="SUPFAM" id="SSF53448">
    <property type="entry name" value="Nucleotide-diphospho-sugar transferases"/>
    <property type="match status" value="1"/>
</dbReference>
<dbReference type="PANTHER" id="PTHR42866">
    <property type="entry name" value="3-DEOXY-MANNO-OCTULOSONATE CYTIDYLYLTRANSFERASE"/>
    <property type="match status" value="1"/>
</dbReference>
<dbReference type="EMBL" id="LNQE01000344">
    <property type="protein sequence ID" value="KUG27290.1"/>
    <property type="molecule type" value="Genomic_DNA"/>
</dbReference>
<dbReference type="Gene3D" id="3.90.550.10">
    <property type="entry name" value="Spore Coat Polysaccharide Biosynthesis Protein SpsA, Chain A"/>
    <property type="match status" value="1"/>
</dbReference>
<protein>
    <submittedName>
        <fullName evidence="2">Spore coat polysaccharide biosynthesis protein f</fullName>
    </submittedName>
</protein>
<dbReference type="InterPro" id="IPR029044">
    <property type="entry name" value="Nucleotide-diphossugar_trans"/>
</dbReference>
<evidence type="ECO:0000259" key="1">
    <source>
        <dbReference type="PROSITE" id="PS51186"/>
    </source>
</evidence>
<dbReference type="GO" id="GO:0016747">
    <property type="term" value="F:acyltransferase activity, transferring groups other than amino-acyl groups"/>
    <property type="evidence" value="ECO:0007669"/>
    <property type="project" value="InterPro"/>
</dbReference>
<dbReference type="Gene3D" id="3.40.630.30">
    <property type="match status" value="1"/>
</dbReference>
<name>A0A0W8G2A4_9ZZZZ</name>
<dbReference type="PROSITE" id="PS51186">
    <property type="entry name" value="GNAT"/>
    <property type="match status" value="1"/>
</dbReference>
<feature type="domain" description="N-acetyltransferase" evidence="1">
    <location>
        <begin position="1"/>
        <end position="154"/>
    </location>
</feature>
<dbReference type="PANTHER" id="PTHR42866:SF1">
    <property type="entry name" value="SPORE COAT POLYSACCHARIDE BIOSYNTHESIS PROTEIN SPSF"/>
    <property type="match status" value="1"/>
</dbReference>
<dbReference type="InterPro" id="IPR003329">
    <property type="entry name" value="Cytidylyl_trans"/>
</dbReference>
<dbReference type="Pfam" id="PF02348">
    <property type="entry name" value="CTP_transf_3"/>
    <property type="match status" value="1"/>
</dbReference>
<dbReference type="GO" id="GO:0005829">
    <property type="term" value="C:cytosol"/>
    <property type="evidence" value="ECO:0007669"/>
    <property type="project" value="TreeGrafter"/>
</dbReference>
<dbReference type="AlphaFoldDB" id="A0A0W8G2A4"/>
<sequence length="421" mass="46957">MSPQWVAWLGDPATVAFSRQRHQHHTLESCAAYVRSFDGTPHCLWAITLAEDGRHVGNIAARIDEPDAVANVALLLGEAGVRGRGLGSEALWAVAEWLMDRRGIRKVEVGTMAANQAMIRLARKAGMAEDGRRRGQFLLGGRPVDALYFALFREDRQARNIRTAKDKEPSMTHRAAPKYAALIEARMGSSRLPGKVMLDMAGAPMLQRMIERVRLSRRLDEVVVCTTVNPSDDIIQGLCESLGCPVFRGSEQDMLDRLLTAATSRRAEVIVQLTGDCPLIDPAHIDKTIAVFEETGADYVSNNLTPTFPIGFDVRMFPTAVLEEAGRLTQDPIDRVHGSYYIYTHPERFRLAGWEADRDMDADLRLTVDEYLDYELVRRVFAALLPGGIGFTAAQAVDWLREHPEIARINARVRQKRPEEG</sequence>